<dbReference type="OrthoDB" id="435182at2759"/>
<evidence type="ECO:0000256" key="6">
    <source>
        <dbReference type="SAM" id="MobiDB-lite"/>
    </source>
</evidence>
<dbReference type="GO" id="GO:0016020">
    <property type="term" value="C:membrane"/>
    <property type="evidence" value="ECO:0007669"/>
    <property type="project" value="UniProtKB-SubCell"/>
</dbReference>
<reference evidence="9 10" key="1">
    <citation type="submission" date="2020-04" db="EMBL/GenBank/DDBJ databases">
        <title>Perkinsus olseni comparative genomics.</title>
        <authorList>
            <person name="Bogema D.R."/>
        </authorList>
    </citation>
    <scope>NUCLEOTIDE SEQUENCE [LARGE SCALE GENOMIC DNA]</scope>
    <source>
        <strain evidence="9">ATCC PRA-179</strain>
    </source>
</reference>
<evidence type="ECO:0000313" key="9">
    <source>
        <dbReference type="EMBL" id="KAF4668297.1"/>
    </source>
</evidence>
<sequence>MSSEESKPLNPQPGPMPPAPMAAVYFDHEPTTVKCPYCQHTGPTKVDHQVSAGSWICVAILALLFFPLAWLPCCCQSCQQAEHKCASCNTKVGEKVFITS</sequence>
<evidence type="ECO:0000256" key="2">
    <source>
        <dbReference type="ARBA" id="ARBA00005975"/>
    </source>
</evidence>
<evidence type="ECO:0000256" key="5">
    <source>
        <dbReference type="ARBA" id="ARBA00023136"/>
    </source>
</evidence>
<evidence type="ECO:0000313" key="10">
    <source>
        <dbReference type="Proteomes" id="UP000570595"/>
    </source>
</evidence>
<dbReference type="EMBL" id="JABAHT010000039">
    <property type="protein sequence ID" value="KAF4668297.1"/>
    <property type="molecule type" value="Genomic_DNA"/>
</dbReference>
<dbReference type="SMART" id="SM00714">
    <property type="entry name" value="LITAF"/>
    <property type="match status" value="1"/>
</dbReference>
<feature type="region of interest" description="Disordered" evidence="6">
    <location>
        <begin position="1"/>
        <end position="21"/>
    </location>
</feature>
<dbReference type="GO" id="GO:0008270">
    <property type="term" value="F:zinc ion binding"/>
    <property type="evidence" value="ECO:0007669"/>
    <property type="project" value="TreeGrafter"/>
</dbReference>
<protein>
    <recommendedName>
        <fullName evidence="8">LITAF domain-containing protein</fullName>
    </recommendedName>
</protein>
<keyword evidence="5 7" id="KW-0472">Membrane</keyword>
<feature type="compositionally biased region" description="Pro residues" evidence="6">
    <location>
        <begin position="10"/>
        <end position="20"/>
    </location>
</feature>
<organism evidence="9 10">
    <name type="scientific">Perkinsus olseni</name>
    <name type="common">Perkinsus atlanticus</name>
    <dbReference type="NCBI Taxonomy" id="32597"/>
    <lineage>
        <taxon>Eukaryota</taxon>
        <taxon>Sar</taxon>
        <taxon>Alveolata</taxon>
        <taxon>Perkinsozoa</taxon>
        <taxon>Perkinsea</taxon>
        <taxon>Perkinsida</taxon>
        <taxon>Perkinsidae</taxon>
        <taxon>Perkinsus</taxon>
    </lineage>
</organism>
<keyword evidence="3" id="KW-0479">Metal-binding</keyword>
<dbReference type="PROSITE" id="PS51837">
    <property type="entry name" value="LITAF"/>
    <property type="match status" value="1"/>
</dbReference>
<dbReference type="Pfam" id="PF10601">
    <property type="entry name" value="zf-LITAF-like"/>
    <property type="match status" value="1"/>
</dbReference>
<feature type="domain" description="LITAF" evidence="8">
    <location>
        <begin position="15"/>
        <end position="97"/>
    </location>
</feature>
<evidence type="ECO:0000256" key="7">
    <source>
        <dbReference type="SAM" id="Phobius"/>
    </source>
</evidence>
<dbReference type="AlphaFoldDB" id="A0A7J6MA84"/>
<gene>
    <name evidence="9" type="ORF">FOZ61_006699</name>
</gene>
<comment type="similarity">
    <text evidence="2">Belongs to the CDIP1/LITAF family.</text>
</comment>
<dbReference type="InterPro" id="IPR037519">
    <property type="entry name" value="LITAF_fam"/>
</dbReference>
<dbReference type="PANTHER" id="PTHR23292">
    <property type="entry name" value="LIPOPOLYSACCHARIDE-INDUCED TUMOR NECROSIS FACTOR-ALPHA FACTOR"/>
    <property type="match status" value="1"/>
</dbReference>
<dbReference type="Proteomes" id="UP000570595">
    <property type="component" value="Unassembled WGS sequence"/>
</dbReference>
<name>A0A7J6MA84_PEROL</name>
<feature type="transmembrane region" description="Helical" evidence="7">
    <location>
        <begin position="52"/>
        <end position="71"/>
    </location>
</feature>
<evidence type="ECO:0000259" key="8">
    <source>
        <dbReference type="PROSITE" id="PS51837"/>
    </source>
</evidence>
<proteinExistence type="inferred from homology"/>
<comment type="caution">
    <text evidence="9">The sequence shown here is derived from an EMBL/GenBank/DDBJ whole genome shotgun (WGS) entry which is preliminary data.</text>
</comment>
<evidence type="ECO:0000256" key="1">
    <source>
        <dbReference type="ARBA" id="ARBA00004170"/>
    </source>
</evidence>
<keyword evidence="7" id="KW-1133">Transmembrane helix</keyword>
<keyword evidence="4" id="KW-0862">Zinc</keyword>
<evidence type="ECO:0000256" key="3">
    <source>
        <dbReference type="ARBA" id="ARBA00022723"/>
    </source>
</evidence>
<evidence type="ECO:0000256" key="4">
    <source>
        <dbReference type="ARBA" id="ARBA00022833"/>
    </source>
</evidence>
<accession>A0A7J6MA84</accession>
<comment type="subcellular location">
    <subcellularLocation>
        <location evidence="1">Membrane</location>
        <topology evidence="1">Peripheral membrane protein</topology>
    </subcellularLocation>
</comment>
<dbReference type="InterPro" id="IPR006629">
    <property type="entry name" value="LITAF"/>
</dbReference>
<keyword evidence="7" id="KW-0812">Transmembrane</keyword>
<dbReference type="PANTHER" id="PTHR23292:SF6">
    <property type="entry name" value="FI16602P1-RELATED"/>
    <property type="match status" value="1"/>
</dbReference>